<name>A0ABW4K2Q0_9HYPH</name>
<accession>A0ABW4K2Q0</accession>
<dbReference type="Proteomes" id="UP001597308">
    <property type="component" value="Unassembled WGS sequence"/>
</dbReference>
<dbReference type="PROSITE" id="PS50056">
    <property type="entry name" value="TYR_PHOSPHATASE_2"/>
    <property type="match status" value="1"/>
</dbReference>
<organism evidence="2 3">
    <name type="scientific">Methylopila henanensis</name>
    <dbReference type="NCBI Taxonomy" id="873516"/>
    <lineage>
        <taxon>Bacteria</taxon>
        <taxon>Pseudomonadati</taxon>
        <taxon>Pseudomonadota</taxon>
        <taxon>Alphaproteobacteria</taxon>
        <taxon>Hyphomicrobiales</taxon>
        <taxon>Methylopilaceae</taxon>
        <taxon>Methylopila</taxon>
    </lineage>
</organism>
<reference evidence="3" key="1">
    <citation type="journal article" date="2019" name="Int. J. Syst. Evol. Microbiol.">
        <title>The Global Catalogue of Microorganisms (GCM) 10K type strain sequencing project: providing services to taxonomists for standard genome sequencing and annotation.</title>
        <authorList>
            <consortium name="The Broad Institute Genomics Platform"/>
            <consortium name="The Broad Institute Genome Sequencing Center for Infectious Disease"/>
            <person name="Wu L."/>
            <person name="Ma J."/>
        </authorList>
    </citation>
    <scope>NUCLEOTIDE SEQUENCE [LARGE SCALE GENOMIC DNA]</scope>
    <source>
        <strain evidence="3">KCTC 23707</strain>
    </source>
</reference>
<protein>
    <submittedName>
        <fullName evidence="2">Tyrosine phosphatase family protein</fullName>
    </submittedName>
</protein>
<dbReference type="InterPro" id="IPR000387">
    <property type="entry name" value="Tyr_Pase_dom"/>
</dbReference>
<dbReference type="InterPro" id="IPR016130">
    <property type="entry name" value="Tyr_Pase_AS"/>
</dbReference>
<dbReference type="RefSeq" id="WP_378797445.1">
    <property type="nucleotide sequence ID" value="NZ_JBHUER010000002.1"/>
</dbReference>
<dbReference type="Gene3D" id="3.90.190.10">
    <property type="entry name" value="Protein tyrosine phosphatase superfamily"/>
    <property type="match status" value="1"/>
</dbReference>
<gene>
    <name evidence="2" type="ORF">ACFSCV_04635</name>
</gene>
<proteinExistence type="predicted"/>
<evidence type="ECO:0000313" key="3">
    <source>
        <dbReference type="Proteomes" id="UP001597308"/>
    </source>
</evidence>
<dbReference type="EMBL" id="JBHUER010000002">
    <property type="protein sequence ID" value="MFD1702285.1"/>
    <property type="molecule type" value="Genomic_DNA"/>
</dbReference>
<evidence type="ECO:0000259" key="1">
    <source>
        <dbReference type="PROSITE" id="PS50056"/>
    </source>
</evidence>
<keyword evidence="3" id="KW-1185">Reference proteome</keyword>
<dbReference type="SUPFAM" id="SSF52799">
    <property type="entry name" value="(Phosphotyrosine protein) phosphatases II"/>
    <property type="match status" value="1"/>
</dbReference>
<comment type="caution">
    <text evidence="2">The sequence shown here is derived from an EMBL/GenBank/DDBJ whole genome shotgun (WGS) entry which is preliminary data.</text>
</comment>
<dbReference type="InterPro" id="IPR029021">
    <property type="entry name" value="Prot-tyrosine_phosphatase-like"/>
</dbReference>
<sequence>MIFVCPLSQLERTVAACGARRVLTLIADGAVVERPANVAPAGHLTLRFHDIAEPCEGLVAPSADMVAEALAFAAADDGPLVVHCYAGVSRSTAMAYAIACAREPGRDEFDLADELRSLSPTATPNRLIVALADAALSRDGRMSAAIARIGRGAETFEGEPFALRLAGVRA</sequence>
<feature type="domain" description="Tyrosine specific protein phosphatases" evidence="1">
    <location>
        <begin position="60"/>
        <end position="120"/>
    </location>
</feature>
<evidence type="ECO:0000313" key="2">
    <source>
        <dbReference type="EMBL" id="MFD1702285.1"/>
    </source>
</evidence>
<dbReference type="PROSITE" id="PS00383">
    <property type="entry name" value="TYR_PHOSPHATASE_1"/>
    <property type="match status" value="1"/>
</dbReference>